<keyword evidence="1" id="KW-0472">Membrane</keyword>
<name>A0A7G9W8K9_ALKCA</name>
<accession>A0A7G9W8K9</accession>
<protein>
    <submittedName>
        <fullName evidence="2">Uncharacterized protein</fullName>
    </submittedName>
</protein>
<feature type="transmembrane region" description="Helical" evidence="1">
    <location>
        <begin position="17"/>
        <end position="38"/>
    </location>
</feature>
<dbReference type="KEGG" id="acae:HYG86_09695"/>
<reference evidence="2 3" key="1">
    <citation type="submission" date="2020-07" db="EMBL/GenBank/DDBJ databases">
        <title>Alkalicella. sp. LB2 genome.</title>
        <authorList>
            <person name="Postec A."/>
            <person name="Quemeneur M."/>
        </authorList>
    </citation>
    <scope>NUCLEOTIDE SEQUENCE [LARGE SCALE GENOMIC DNA]</scope>
    <source>
        <strain evidence="2 3">LB2</strain>
    </source>
</reference>
<organism evidence="2 3">
    <name type="scientific">Alkalicella caledoniensis</name>
    <dbReference type="NCBI Taxonomy" id="2731377"/>
    <lineage>
        <taxon>Bacteria</taxon>
        <taxon>Bacillati</taxon>
        <taxon>Bacillota</taxon>
        <taxon>Clostridia</taxon>
        <taxon>Eubacteriales</taxon>
        <taxon>Proteinivoracaceae</taxon>
        <taxon>Alkalicella</taxon>
    </lineage>
</organism>
<evidence type="ECO:0000256" key="1">
    <source>
        <dbReference type="SAM" id="Phobius"/>
    </source>
</evidence>
<dbReference type="EMBL" id="CP058559">
    <property type="protein sequence ID" value="QNO15021.1"/>
    <property type="molecule type" value="Genomic_DNA"/>
</dbReference>
<keyword evidence="1" id="KW-1133">Transmembrane helix</keyword>
<keyword evidence="1" id="KW-0812">Transmembrane</keyword>
<keyword evidence="3" id="KW-1185">Reference proteome</keyword>
<evidence type="ECO:0000313" key="3">
    <source>
        <dbReference type="Proteomes" id="UP000516160"/>
    </source>
</evidence>
<dbReference type="Proteomes" id="UP000516160">
    <property type="component" value="Chromosome"/>
</dbReference>
<evidence type="ECO:0000313" key="2">
    <source>
        <dbReference type="EMBL" id="QNO15021.1"/>
    </source>
</evidence>
<gene>
    <name evidence="2" type="ORF">HYG86_09695</name>
</gene>
<proteinExistence type="predicted"/>
<dbReference type="AlphaFoldDB" id="A0A7G9W8K9"/>
<dbReference type="RefSeq" id="WP_213165385.1">
    <property type="nucleotide sequence ID" value="NZ_CP058559.1"/>
</dbReference>
<feature type="transmembrane region" description="Helical" evidence="1">
    <location>
        <begin position="50"/>
        <end position="69"/>
    </location>
</feature>
<sequence>MELFLHLLDPNQEINPIIIAPVAFLLAKLCYDLILLIKYREKLFLYVEDYIKEIILVFSLSILAGGIVFLSELLIRGNVRMSILAVITSLYLKK</sequence>